<sequence>MLIITIDILLFKYIFHLSQSLWFLCGYNSHSLTISLIFPSELLFTNNLSSLPIFLVSPTEPLFRNSLPSISIALVSPLEFLLQNNFIRARSCSSVSPYLLVSFTTVLILSKFMLAIMETIELPFQIFAAGHTHQQEY</sequence>
<accession>A0A397Z2R1</accession>
<proteinExistence type="predicted"/>
<feature type="chain" id="PRO_5017339135" evidence="1">
    <location>
        <begin position="21"/>
        <end position="137"/>
    </location>
</feature>
<protein>
    <submittedName>
        <fullName evidence="2">Uncharacterized protein</fullName>
    </submittedName>
</protein>
<reference evidence="2 3" key="1">
    <citation type="submission" date="2018-06" db="EMBL/GenBank/DDBJ databases">
        <title>WGS assembly of Brassica rapa FPsc.</title>
        <authorList>
            <person name="Bowman J."/>
            <person name="Kohchi T."/>
            <person name="Yamato K."/>
            <person name="Jenkins J."/>
            <person name="Shu S."/>
            <person name="Ishizaki K."/>
            <person name="Yamaoka S."/>
            <person name="Nishihama R."/>
            <person name="Nakamura Y."/>
            <person name="Berger F."/>
            <person name="Adam C."/>
            <person name="Aki S."/>
            <person name="Althoff F."/>
            <person name="Araki T."/>
            <person name="Arteaga-Vazquez M."/>
            <person name="Balasubrmanian S."/>
            <person name="Bauer D."/>
            <person name="Boehm C."/>
            <person name="Briginshaw L."/>
            <person name="Caballero-Perez J."/>
            <person name="Catarino B."/>
            <person name="Chen F."/>
            <person name="Chiyoda S."/>
            <person name="Chovatia M."/>
            <person name="Davies K."/>
            <person name="Delmans M."/>
            <person name="Demura T."/>
            <person name="Dierschke T."/>
            <person name="Dolan L."/>
            <person name="Dorantes-Acosta A."/>
            <person name="Eklund D."/>
            <person name="Florent S."/>
            <person name="Flores-Sandoval E."/>
            <person name="Fujiyama A."/>
            <person name="Fukuzawa H."/>
            <person name="Galik B."/>
            <person name="Grimanelli D."/>
            <person name="Grimwood J."/>
            <person name="Grossniklaus U."/>
            <person name="Hamada T."/>
            <person name="Haseloff J."/>
            <person name="Hetherington A."/>
            <person name="Higo A."/>
            <person name="Hirakawa Y."/>
            <person name="Hundley H."/>
            <person name="Ikeda Y."/>
            <person name="Inoue K."/>
            <person name="Inoue S."/>
            <person name="Ishida S."/>
            <person name="Jia Q."/>
            <person name="Kakita M."/>
            <person name="Kanazawa T."/>
            <person name="Kawai Y."/>
            <person name="Kawashima T."/>
            <person name="Kennedy M."/>
            <person name="Kinose K."/>
            <person name="Kinoshita T."/>
            <person name="Kohara Y."/>
            <person name="Koide E."/>
            <person name="Komatsu K."/>
            <person name="Kopischke S."/>
            <person name="Kubo M."/>
            <person name="Kyozuka J."/>
            <person name="Lagercrantz U."/>
            <person name="Lin S."/>
            <person name="Lindquist E."/>
            <person name="Lipzen A."/>
            <person name="Lu C."/>
            <person name="Luna E."/>
            <person name="Martienssen R."/>
            <person name="Minamino N."/>
            <person name="Mizutani M."/>
            <person name="Mizutani M."/>
            <person name="Mochizuki N."/>
            <person name="Monte I."/>
            <person name="Mosher R."/>
            <person name="Nagasaki H."/>
            <person name="Nakagami H."/>
            <person name="Naramoto S."/>
            <person name="Nishitani K."/>
            <person name="Ohtani M."/>
            <person name="Okamoto T."/>
            <person name="Okumura M."/>
            <person name="Phillips J."/>
            <person name="Pollak B."/>
            <person name="Reinders A."/>
            <person name="Roevekamp M."/>
            <person name="Sano R."/>
            <person name="Sawa S."/>
            <person name="Schmid M."/>
            <person name="Shirakawa M."/>
            <person name="Solano R."/>
            <person name="Spunde A."/>
            <person name="Suetsugu N."/>
            <person name="Sugano S."/>
            <person name="Sugiyama A."/>
            <person name="Sun R."/>
            <person name="Suzuki Y."/>
            <person name="Takenaka M."/>
            <person name="Takezawa D."/>
            <person name="Tomogane H."/>
            <person name="Tsuzuki M."/>
            <person name="Ueda T."/>
            <person name="Umeda M."/>
            <person name="Ward J."/>
            <person name="Watanabe Y."/>
            <person name="Yazaki K."/>
            <person name="Yokoyama R."/>
            <person name="Yoshitake Y."/>
            <person name="Yotsui I."/>
            <person name="Zachgo S."/>
            <person name="Schmutz J."/>
        </authorList>
    </citation>
    <scope>NUCLEOTIDE SEQUENCE [LARGE SCALE GENOMIC DNA]</scope>
    <source>
        <strain evidence="3">cv. B-3</strain>
    </source>
</reference>
<evidence type="ECO:0000313" key="2">
    <source>
        <dbReference type="EMBL" id="RID59721.1"/>
    </source>
</evidence>
<gene>
    <name evidence="2" type="ORF">BRARA_F02935</name>
</gene>
<dbReference type="Proteomes" id="UP000264353">
    <property type="component" value="Chromosome A6"/>
</dbReference>
<organism evidence="2 3">
    <name type="scientific">Brassica campestris</name>
    <name type="common">Field mustard</name>
    <dbReference type="NCBI Taxonomy" id="3711"/>
    <lineage>
        <taxon>Eukaryota</taxon>
        <taxon>Viridiplantae</taxon>
        <taxon>Streptophyta</taxon>
        <taxon>Embryophyta</taxon>
        <taxon>Tracheophyta</taxon>
        <taxon>Spermatophyta</taxon>
        <taxon>Magnoliopsida</taxon>
        <taxon>eudicotyledons</taxon>
        <taxon>Gunneridae</taxon>
        <taxon>Pentapetalae</taxon>
        <taxon>rosids</taxon>
        <taxon>malvids</taxon>
        <taxon>Brassicales</taxon>
        <taxon>Brassicaceae</taxon>
        <taxon>Brassiceae</taxon>
        <taxon>Brassica</taxon>
    </lineage>
</organism>
<evidence type="ECO:0000313" key="3">
    <source>
        <dbReference type="Proteomes" id="UP000264353"/>
    </source>
</evidence>
<dbReference type="EMBL" id="CM010633">
    <property type="protein sequence ID" value="RID59721.1"/>
    <property type="molecule type" value="Genomic_DNA"/>
</dbReference>
<keyword evidence="1" id="KW-0732">Signal</keyword>
<dbReference type="AlphaFoldDB" id="A0A397Z2R1"/>
<evidence type="ECO:0000256" key="1">
    <source>
        <dbReference type="SAM" id="SignalP"/>
    </source>
</evidence>
<feature type="signal peptide" evidence="1">
    <location>
        <begin position="1"/>
        <end position="20"/>
    </location>
</feature>
<name>A0A397Z2R1_BRACM</name>